<dbReference type="InterPro" id="IPR052894">
    <property type="entry name" value="AsmA-related"/>
</dbReference>
<evidence type="ECO:0000259" key="3">
    <source>
        <dbReference type="Pfam" id="PF05170"/>
    </source>
</evidence>
<sequence>MSRLLKFIIFSIAGLVVALAVAVYVLLAVIDPNRYRSAIQTVVLTQTGLQAELAGEMSWTFRPTFGLELNDVRLSAPESRQELASFSSVALNINPAGLFSGQLNIEEFSAADLHVNWFIDNQGNSNWPMPTPAETQPEPASEDSGDTSVDLNINRFGISNASIDYRNAATSQNFSLRNIDLQSRNSNFTGQAFPLNATVRMINEDTSREIAVELDMNTQLDLAAGTLSIEDMTLALSPLRLTGELHLTGLNGDNLRWRTQLASNTFNMSYLLENFVAMDQDAMPAPDAQQISIQDFRAEGDNGGATVTSANLLVNGAPVGGRADVLFATGDRPMMIGYSLQGGNLSLDDWLASSSETDDAPPVPAEEAELPFDLITDINFRGEHQFDSLTAAGFTLSPLQFTLLGRDGLMQLETQEVGFYDGSIALQGQINANQQPPQIELNTEMSDVSATTMARDFPQLSFFTGRFNLTGNHTLAGATTTDLINSIDGATQLQVEDSSVDITMIKEVFTAISVLNPEGNIAAQWPDVVRFTDAELLLMFNDGLAANQEVSLRLDNLDINGSGGLNLTEGAFDYRMNVTMLGEPATQSIPVQEKYQNIAWPVRCEAEFTDAALQYCRPDLQEVRDVFADMARNAIEERATEAVTEQVDRLRNRIQDFFQQD</sequence>
<protein>
    <submittedName>
        <fullName evidence="4">Outer membrane assembly protein AsmA</fullName>
    </submittedName>
</protein>
<evidence type="ECO:0000256" key="2">
    <source>
        <dbReference type="SAM" id="Phobius"/>
    </source>
</evidence>
<gene>
    <name evidence="4" type="ORF">GCM10011403_04070</name>
</gene>
<reference evidence="4" key="2">
    <citation type="submission" date="2020-09" db="EMBL/GenBank/DDBJ databases">
        <authorList>
            <person name="Sun Q."/>
            <person name="Zhou Y."/>
        </authorList>
    </citation>
    <scope>NUCLEOTIDE SEQUENCE</scope>
    <source>
        <strain evidence="4">CGMCC 1.15425</strain>
    </source>
</reference>
<keyword evidence="2" id="KW-0812">Transmembrane</keyword>
<dbReference type="GO" id="GO:0090313">
    <property type="term" value="P:regulation of protein targeting to membrane"/>
    <property type="evidence" value="ECO:0007669"/>
    <property type="project" value="TreeGrafter"/>
</dbReference>
<dbReference type="InterPro" id="IPR007844">
    <property type="entry name" value="AsmA"/>
</dbReference>
<dbReference type="PANTHER" id="PTHR30441:SF8">
    <property type="entry name" value="DUF748 DOMAIN-CONTAINING PROTEIN"/>
    <property type="match status" value="1"/>
</dbReference>
<dbReference type="RefSeq" id="WP_068812064.1">
    <property type="nucleotide sequence ID" value="NZ_BMIY01000002.1"/>
</dbReference>
<dbReference type="AlphaFoldDB" id="A0A917GLQ1"/>
<dbReference type="EMBL" id="BMIY01000002">
    <property type="protein sequence ID" value="GGG50152.1"/>
    <property type="molecule type" value="Genomic_DNA"/>
</dbReference>
<evidence type="ECO:0000313" key="5">
    <source>
        <dbReference type="Proteomes" id="UP000627715"/>
    </source>
</evidence>
<comment type="caution">
    <text evidence="4">The sequence shown here is derived from an EMBL/GenBank/DDBJ whole genome shotgun (WGS) entry which is preliminary data.</text>
</comment>
<keyword evidence="2" id="KW-1133">Transmembrane helix</keyword>
<keyword evidence="2" id="KW-0472">Membrane</keyword>
<dbReference type="GO" id="GO:0005886">
    <property type="term" value="C:plasma membrane"/>
    <property type="evidence" value="ECO:0007669"/>
    <property type="project" value="TreeGrafter"/>
</dbReference>
<evidence type="ECO:0000313" key="4">
    <source>
        <dbReference type="EMBL" id="GGG50152.1"/>
    </source>
</evidence>
<proteinExistence type="predicted"/>
<dbReference type="OrthoDB" id="9766390at2"/>
<dbReference type="PANTHER" id="PTHR30441">
    <property type="entry name" value="DUF748 DOMAIN-CONTAINING PROTEIN"/>
    <property type="match status" value="1"/>
</dbReference>
<dbReference type="Pfam" id="PF05170">
    <property type="entry name" value="AsmA"/>
    <property type="match status" value="2"/>
</dbReference>
<reference evidence="4" key="1">
    <citation type="journal article" date="2014" name="Int. J. Syst. Evol. Microbiol.">
        <title>Complete genome sequence of Corynebacterium casei LMG S-19264T (=DSM 44701T), isolated from a smear-ripened cheese.</title>
        <authorList>
            <consortium name="US DOE Joint Genome Institute (JGI-PGF)"/>
            <person name="Walter F."/>
            <person name="Albersmeier A."/>
            <person name="Kalinowski J."/>
            <person name="Ruckert C."/>
        </authorList>
    </citation>
    <scope>NUCLEOTIDE SEQUENCE</scope>
    <source>
        <strain evidence="4">CGMCC 1.15425</strain>
    </source>
</reference>
<accession>A0A917GLQ1</accession>
<feature type="domain" description="AsmA" evidence="3">
    <location>
        <begin position="1"/>
        <end position="205"/>
    </location>
</feature>
<feature type="region of interest" description="Disordered" evidence="1">
    <location>
        <begin position="125"/>
        <end position="147"/>
    </location>
</feature>
<feature type="domain" description="AsmA" evidence="3">
    <location>
        <begin position="384"/>
        <end position="544"/>
    </location>
</feature>
<feature type="transmembrane region" description="Helical" evidence="2">
    <location>
        <begin position="7"/>
        <end position="30"/>
    </location>
</feature>
<evidence type="ECO:0000256" key="1">
    <source>
        <dbReference type="SAM" id="MobiDB-lite"/>
    </source>
</evidence>
<keyword evidence="5" id="KW-1185">Reference proteome</keyword>
<dbReference type="Proteomes" id="UP000627715">
    <property type="component" value="Unassembled WGS sequence"/>
</dbReference>
<name>A0A917GLQ1_9GAMM</name>
<organism evidence="4 5">
    <name type="scientific">Pseudohongiella nitratireducens</name>
    <dbReference type="NCBI Taxonomy" id="1768907"/>
    <lineage>
        <taxon>Bacteria</taxon>
        <taxon>Pseudomonadati</taxon>
        <taxon>Pseudomonadota</taxon>
        <taxon>Gammaproteobacteria</taxon>
        <taxon>Pseudomonadales</taxon>
        <taxon>Pseudohongiellaceae</taxon>
        <taxon>Pseudohongiella</taxon>
    </lineage>
</organism>